<evidence type="ECO:0000256" key="1">
    <source>
        <dbReference type="ARBA" id="ARBA00001462"/>
    </source>
</evidence>
<dbReference type="GO" id="GO:0046556">
    <property type="term" value="F:alpha-L-arabinofuranosidase activity"/>
    <property type="evidence" value="ECO:0007669"/>
    <property type="project" value="UniProtKB-EC"/>
</dbReference>
<dbReference type="AlphaFoldDB" id="A0A2N8TYC2"/>
<evidence type="ECO:0000256" key="7">
    <source>
        <dbReference type="ARBA" id="ARBA00023295"/>
    </source>
</evidence>
<keyword evidence="7" id="KW-0326">Glycosidase</keyword>
<name>A0A2N8TYC2_9ACTN</name>
<dbReference type="PANTHER" id="PTHR40631:SF2">
    <property type="entry name" value="ALPHA-L-ARABINOFURANOSIDASE"/>
    <property type="match status" value="1"/>
</dbReference>
<evidence type="ECO:0000256" key="6">
    <source>
        <dbReference type="ARBA" id="ARBA00022801"/>
    </source>
</evidence>
<accession>A0A2N8TYC2</accession>
<dbReference type="InterPro" id="IPR005193">
    <property type="entry name" value="GH62_arabinosidase"/>
</dbReference>
<comment type="catalytic activity">
    <reaction evidence="1">
        <text>Hydrolysis of terminal non-reducing alpha-L-arabinofuranoside residues in alpha-L-arabinosides.</text>
        <dbReference type="EC" id="3.2.1.55"/>
    </reaction>
</comment>
<keyword evidence="6 8" id="KW-0378">Hydrolase</keyword>
<organism evidence="8 9">
    <name type="scientific">Streptomyces cahuitamycinicus</name>
    <dbReference type="NCBI Taxonomy" id="2070367"/>
    <lineage>
        <taxon>Bacteria</taxon>
        <taxon>Bacillati</taxon>
        <taxon>Actinomycetota</taxon>
        <taxon>Actinomycetes</taxon>
        <taxon>Kitasatosporales</taxon>
        <taxon>Streptomycetaceae</taxon>
        <taxon>Streptomyces</taxon>
    </lineage>
</organism>
<comment type="caution">
    <text evidence="8">The sequence shown here is derived from an EMBL/GenBank/DDBJ whole genome shotgun (WGS) entry which is preliminary data.</text>
</comment>
<protein>
    <recommendedName>
        <fullName evidence="3">non-reducing end alpha-L-arabinofuranosidase</fullName>
        <ecNumber evidence="3">3.2.1.55</ecNumber>
    </recommendedName>
</protein>
<keyword evidence="9" id="KW-1185">Reference proteome</keyword>
<keyword evidence="4" id="KW-0964">Secreted</keyword>
<reference evidence="8 9" key="1">
    <citation type="submission" date="2018-01" db="EMBL/GenBank/DDBJ databases">
        <title>Draft genome sequence of Streptomyces sp. 13K301.</title>
        <authorList>
            <person name="Sahin N."/>
            <person name="Saygin H."/>
            <person name="Ay H."/>
        </authorList>
    </citation>
    <scope>NUCLEOTIDE SEQUENCE [LARGE SCALE GENOMIC DNA]</scope>
    <source>
        <strain evidence="8 9">13K301</strain>
    </source>
</reference>
<dbReference type="Pfam" id="PF03664">
    <property type="entry name" value="Glyco_hydro_62"/>
    <property type="match status" value="1"/>
</dbReference>
<dbReference type="EC" id="3.2.1.55" evidence="3"/>
<sequence length="338" mass="37361">MVTTAVPRRAEAAGQRRPLVTTILLWHTSGILISPKSDATHNIRALKDPSVVYHNGRYHVFATTTNQSGAYSMVYLNFTTWSQANSAPQHYLDQTAIGSGYKAAPQVFYFAPQQKWYLVFQTGSNAAYSTTSDISNPRSWTAPKPFYANGMPQIIRDNIGNGYWVDFWVICDNAKCHLFSSDDNGHLYRSETSLSNFPNGFGNTVVAMQDSARYPLWEAANVYRVSSSQYLLIVEAIDSGGKRYFRSWTAPAITGPWTALAATEAGPFAGAANVTFSGTPWTRDISHGEMIRNGIDQTLPVSPCGMQYLYQGKDPNAGDPYSMLPWRLGLLTQTNSTC</sequence>
<dbReference type="GO" id="GO:0046373">
    <property type="term" value="P:L-arabinose metabolic process"/>
    <property type="evidence" value="ECO:0007669"/>
    <property type="project" value="InterPro"/>
</dbReference>
<comment type="subcellular location">
    <subcellularLocation>
        <location evidence="2">Secreted</location>
    </subcellularLocation>
</comment>
<evidence type="ECO:0000256" key="5">
    <source>
        <dbReference type="ARBA" id="ARBA00022729"/>
    </source>
</evidence>
<evidence type="ECO:0000256" key="4">
    <source>
        <dbReference type="ARBA" id="ARBA00022525"/>
    </source>
</evidence>
<evidence type="ECO:0000313" key="8">
    <source>
        <dbReference type="EMBL" id="PNG24002.1"/>
    </source>
</evidence>
<dbReference type="Proteomes" id="UP000235943">
    <property type="component" value="Unassembled WGS sequence"/>
</dbReference>
<evidence type="ECO:0000256" key="3">
    <source>
        <dbReference type="ARBA" id="ARBA00012670"/>
    </source>
</evidence>
<dbReference type="PANTHER" id="PTHR40631">
    <property type="entry name" value="ALPHA-L-ARABINOFURANOSIDASE AXHA-2-RELATED"/>
    <property type="match status" value="1"/>
</dbReference>
<keyword evidence="5" id="KW-0732">Signal</keyword>
<dbReference type="EMBL" id="POUC01000003">
    <property type="protein sequence ID" value="PNG24002.1"/>
    <property type="molecule type" value="Genomic_DNA"/>
</dbReference>
<evidence type="ECO:0000313" key="9">
    <source>
        <dbReference type="Proteomes" id="UP000235943"/>
    </source>
</evidence>
<dbReference type="InterPro" id="IPR023296">
    <property type="entry name" value="Glyco_hydro_beta-prop_sf"/>
</dbReference>
<proteinExistence type="predicted"/>
<dbReference type="GO" id="GO:0005576">
    <property type="term" value="C:extracellular region"/>
    <property type="evidence" value="ECO:0007669"/>
    <property type="project" value="UniProtKB-SubCell"/>
</dbReference>
<gene>
    <name evidence="8" type="ORF">C1J00_00895</name>
</gene>
<dbReference type="Gene3D" id="2.115.10.20">
    <property type="entry name" value="Glycosyl hydrolase domain, family 43"/>
    <property type="match status" value="1"/>
</dbReference>
<dbReference type="SUPFAM" id="SSF75005">
    <property type="entry name" value="Arabinanase/levansucrase/invertase"/>
    <property type="match status" value="1"/>
</dbReference>
<evidence type="ECO:0000256" key="2">
    <source>
        <dbReference type="ARBA" id="ARBA00004613"/>
    </source>
</evidence>
<dbReference type="CDD" id="cd08987">
    <property type="entry name" value="GH62"/>
    <property type="match status" value="1"/>
</dbReference>
<dbReference type="OrthoDB" id="3317993at2"/>